<comment type="caution">
    <text evidence="2">The sequence shown here is derived from an EMBL/GenBank/DDBJ whole genome shotgun (WGS) entry which is preliminary data.</text>
</comment>
<accession>A0A8H7U874</accession>
<protein>
    <recommendedName>
        <fullName evidence="1">HD domain-containing protein</fullName>
    </recommendedName>
</protein>
<dbReference type="Gene3D" id="1.10.3210.10">
    <property type="entry name" value="Hypothetical protein af1432"/>
    <property type="match status" value="1"/>
</dbReference>
<dbReference type="NCBIfam" id="TIGR03401">
    <property type="entry name" value="cyanamide_fam"/>
    <property type="match status" value="1"/>
</dbReference>
<dbReference type="PANTHER" id="PTHR35569">
    <property type="entry name" value="CYANAMIDE HYDRATASE DDI2-RELATED"/>
    <property type="match status" value="1"/>
</dbReference>
<sequence>MSTQIARELADSAIEREVDQFLRQSNIRPAKQFDIASIHVPESQVTEKTVRYVHDSVEPAIFNHSNRVYYLGAALVQDYLPQWKFDEETYFLTSLFHDIGTASKLQLSSVLSFEFIGGIHAREMLMEFGARQVQADEVAEAIFRHTDAKGGHTRHAGQIIQMSTQLDVLGTNPRWFNSNTVDQVVQKYPRLGFNHVFADQMRQEVAEKPGCLMCTRDSQAFIHQVENNPVMARYDNN</sequence>
<keyword evidence="3" id="KW-1185">Reference proteome</keyword>
<dbReference type="Pfam" id="PF01966">
    <property type="entry name" value="HD"/>
    <property type="match status" value="1"/>
</dbReference>
<dbReference type="OrthoDB" id="409121at2759"/>
<dbReference type="InterPro" id="IPR006674">
    <property type="entry name" value="HD_domain"/>
</dbReference>
<dbReference type="EMBL" id="JAEPQZ010000020">
    <property type="protein sequence ID" value="KAG2171592.1"/>
    <property type="molecule type" value="Genomic_DNA"/>
</dbReference>
<evidence type="ECO:0000313" key="3">
    <source>
        <dbReference type="Proteomes" id="UP000654370"/>
    </source>
</evidence>
<evidence type="ECO:0000313" key="2">
    <source>
        <dbReference type="EMBL" id="KAG2171592.1"/>
    </source>
</evidence>
<dbReference type="PANTHER" id="PTHR35569:SF1">
    <property type="entry name" value="CYANAMIDE HYDRATASE DDI2-RELATED"/>
    <property type="match status" value="1"/>
</dbReference>
<dbReference type="AlphaFoldDB" id="A0A8H7U874"/>
<proteinExistence type="predicted"/>
<gene>
    <name evidence="2" type="ORF">INT43_008318</name>
</gene>
<evidence type="ECO:0000259" key="1">
    <source>
        <dbReference type="Pfam" id="PF01966"/>
    </source>
</evidence>
<name>A0A8H7U874_MORIS</name>
<dbReference type="InterPro" id="IPR017771">
    <property type="entry name" value="Cyanamide_hydratase_HD"/>
</dbReference>
<feature type="domain" description="HD" evidence="1">
    <location>
        <begin position="62"/>
        <end position="151"/>
    </location>
</feature>
<dbReference type="SUPFAM" id="SSF109604">
    <property type="entry name" value="HD-domain/PDEase-like"/>
    <property type="match status" value="1"/>
</dbReference>
<reference evidence="2" key="1">
    <citation type="submission" date="2020-12" db="EMBL/GenBank/DDBJ databases">
        <title>Metabolic potential, ecology and presence of endohyphal bacteria is reflected in genomic diversity of Mucoromycotina.</title>
        <authorList>
            <person name="Muszewska A."/>
            <person name="Okrasinska A."/>
            <person name="Steczkiewicz K."/>
            <person name="Drgas O."/>
            <person name="Orlowska M."/>
            <person name="Perlinska-Lenart U."/>
            <person name="Aleksandrzak-Piekarczyk T."/>
            <person name="Szatraj K."/>
            <person name="Zielenkiewicz U."/>
            <person name="Pilsyk S."/>
            <person name="Malc E."/>
            <person name="Mieczkowski P."/>
            <person name="Kruszewska J.S."/>
            <person name="Biernat P."/>
            <person name="Pawlowska J."/>
        </authorList>
    </citation>
    <scope>NUCLEOTIDE SEQUENCE</scope>
    <source>
        <strain evidence="2">WA0000067209</strain>
    </source>
</reference>
<dbReference type="Proteomes" id="UP000654370">
    <property type="component" value="Unassembled WGS sequence"/>
</dbReference>
<organism evidence="2 3">
    <name type="scientific">Mortierella isabellina</name>
    <name type="common">Filamentous fungus</name>
    <name type="synonym">Umbelopsis isabellina</name>
    <dbReference type="NCBI Taxonomy" id="91625"/>
    <lineage>
        <taxon>Eukaryota</taxon>
        <taxon>Fungi</taxon>
        <taxon>Fungi incertae sedis</taxon>
        <taxon>Mucoromycota</taxon>
        <taxon>Mucoromycotina</taxon>
        <taxon>Umbelopsidomycetes</taxon>
        <taxon>Umbelopsidales</taxon>
        <taxon>Umbelopsidaceae</taxon>
        <taxon>Umbelopsis</taxon>
    </lineage>
</organism>